<evidence type="ECO:0000256" key="9">
    <source>
        <dbReference type="ARBA" id="ARBA00023034"/>
    </source>
</evidence>
<dbReference type="PANTHER" id="PTHR31392:SF1">
    <property type="entry name" value="ALPHA-1,3-MANNOSYLTRANSFERASE MNN1-RELATED"/>
    <property type="match status" value="1"/>
</dbReference>
<reference evidence="13" key="1">
    <citation type="submission" date="2019-03" db="EMBL/GenBank/DDBJ databases">
        <title>Snf2 controls pulcherriminic acid biosynthesis and connects pigmentation and antifungal activity of the yeast Metschnikowia pulcherrima.</title>
        <authorList>
            <person name="Gore-Lloyd D."/>
            <person name="Sumann I."/>
            <person name="Brachmann A.O."/>
            <person name="Schneeberger K."/>
            <person name="Ortiz-Merino R.A."/>
            <person name="Moreno-Beltran M."/>
            <person name="Schlaefli M."/>
            <person name="Kirner P."/>
            <person name="Santos Kron A."/>
            <person name="Wolfe K.H."/>
            <person name="Piel J."/>
            <person name="Ahrens C.H."/>
            <person name="Henk D."/>
            <person name="Freimoser F.M."/>
        </authorList>
    </citation>
    <scope>NUCLEOTIDE SEQUENCE [LARGE SCALE GENOMIC DNA]</scope>
    <source>
        <strain evidence="13">APC 1.2</strain>
    </source>
</reference>
<comment type="pathway">
    <text evidence="2">Protein modification; protein glycosylation.</text>
</comment>
<evidence type="ECO:0000313" key="13">
    <source>
        <dbReference type="Proteomes" id="UP000292447"/>
    </source>
</evidence>
<evidence type="ECO:0000256" key="6">
    <source>
        <dbReference type="ARBA" id="ARBA00022692"/>
    </source>
</evidence>
<dbReference type="STRING" id="2163413.A0A4P6XFY0"/>
<keyword evidence="5 12" id="KW-0808">Transferase</keyword>
<keyword evidence="13" id="KW-1185">Reference proteome</keyword>
<keyword evidence="6" id="KW-0812">Transmembrane</keyword>
<keyword evidence="4 12" id="KW-0328">Glycosyltransferase</keyword>
<comment type="subcellular location">
    <subcellularLocation>
        <location evidence="1">Golgi apparatus membrane</location>
        <topology evidence="1">Single-pass type II membrane protein</topology>
    </subcellularLocation>
</comment>
<keyword evidence="7" id="KW-0735">Signal-anchor</keyword>
<evidence type="ECO:0000256" key="10">
    <source>
        <dbReference type="ARBA" id="ARBA00023136"/>
    </source>
</evidence>
<evidence type="ECO:0000256" key="2">
    <source>
        <dbReference type="ARBA" id="ARBA00004922"/>
    </source>
</evidence>
<evidence type="ECO:0000256" key="1">
    <source>
        <dbReference type="ARBA" id="ARBA00004323"/>
    </source>
</evidence>
<dbReference type="Pfam" id="PF11051">
    <property type="entry name" value="Mannosyl_trans3"/>
    <property type="match status" value="1"/>
</dbReference>
<evidence type="ECO:0000256" key="3">
    <source>
        <dbReference type="ARBA" id="ARBA00009105"/>
    </source>
</evidence>
<keyword evidence="10" id="KW-0472">Membrane</keyword>
<evidence type="ECO:0000256" key="7">
    <source>
        <dbReference type="ARBA" id="ARBA00022968"/>
    </source>
</evidence>
<comment type="similarity">
    <text evidence="3">Belongs to the MNN1/MNT family.</text>
</comment>
<dbReference type="GO" id="GO:0000033">
    <property type="term" value="F:alpha-1,3-mannosyltransferase activity"/>
    <property type="evidence" value="ECO:0007669"/>
    <property type="project" value="TreeGrafter"/>
</dbReference>
<evidence type="ECO:0000256" key="4">
    <source>
        <dbReference type="ARBA" id="ARBA00022676"/>
    </source>
</evidence>
<dbReference type="SUPFAM" id="SSF53448">
    <property type="entry name" value="Nucleotide-diphospho-sugar transferases"/>
    <property type="match status" value="1"/>
</dbReference>
<dbReference type="GO" id="GO:0006493">
    <property type="term" value="P:protein O-linked glycosylation"/>
    <property type="evidence" value="ECO:0007669"/>
    <property type="project" value="TreeGrafter"/>
</dbReference>
<evidence type="ECO:0000256" key="5">
    <source>
        <dbReference type="ARBA" id="ARBA00022679"/>
    </source>
</evidence>
<keyword evidence="8" id="KW-1133">Transmembrane helix</keyword>
<sequence>MKSKYRVILLMAACLLWSYFFWPNSSYQSVLFDQIAPSVVATVGPYAHSHEKCRRYFDIVRALASSPPSNSRYLSGDQISNHVDHLRMYLKCHLDLRLNETVESALMGGELLPMFSGELPLAPSQNWTSFLSNSGYYWARYLQASRGRGIVISLDDANAEFACRLLQVLHHLSNTLPIQFIHKGDLSASSIDRLLRMAKGKQIVEFMDVSPTLKRGYGTAFRGYNNKWFATLFSTFDEIILMDADVVPFVNPETFFELDGYKRTGAYFFRDRELSERISQAQFDFFTSLIPKSDTIFNFTIDQVNHENNFFKFRSKHVMESGVVVLQRSSHLLGILISLALQYWFRSGRIMYGDKDLFWLGQLISGNTKFHFNENAAAAIGTIEANNTICSTQLGHFSKERELLWTNGALNVCKRNTWLFDFLKYSHLREKFNYSIFQIRDSYKGPVEFRQAILPASIERLNKPNLTQIASRFKKDHNRGCGGIYYCASSDGGGELIHFSLQEQERYRRIILAWSCPLLSIFQS</sequence>
<dbReference type="GO" id="GO:0000139">
    <property type="term" value="C:Golgi membrane"/>
    <property type="evidence" value="ECO:0007669"/>
    <property type="project" value="UniProtKB-SubCell"/>
</dbReference>
<dbReference type="GO" id="GO:0046354">
    <property type="term" value="P:mannan biosynthetic process"/>
    <property type="evidence" value="ECO:0007669"/>
    <property type="project" value="UniProtKB-ARBA"/>
</dbReference>
<dbReference type="Proteomes" id="UP000292447">
    <property type="component" value="Chromosome I"/>
</dbReference>
<organism evidence="12 13">
    <name type="scientific">Metschnikowia aff. pulcherrima</name>
    <dbReference type="NCBI Taxonomy" id="2163413"/>
    <lineage>
        <taxon>Eukaryota</taxon>
        <taxon>Fungi</taxon>
        <taxon>Dikarya</taxon>
        <taxon>Ascomycota</taxon>
        <taxon>Saccharomycotina</taxon>
        <taxon>Pichiomycetes</taxon>
        <taxon>Metschnikowiaceae</taxon>
        <taxon>Metschnikowia</taxon>
    </lineage>
</organism>
<gene>
    <name evidence="12" type="primary">MPUL0A00120</name>
    <name evidence="12" type="ORF">METSCH_A00120</name>
</gene>
<accession>A0A4P6XFY0</accession>
<keyword evidence="9" id="KW-0333">Golgi apparatus</keyword>
<dbReference type="InterPro" id="IPR029044">
    <property type="entry name" value="Nucleotide-diphossugar_trans"/>
</dbReference>
<dbReference type="Gene3D" id="3.90.550.10">
    <property type="entry name" value="Spore Coat Polysaccharide Biosynthesis Protein SpsA, Chain A"/>
    <property type="match status" value="1"/>
</dbReference>
<keyword evidence="11" id="KW-0325">Glycoprotein</keyword>
<proteinExistence type="inferred from homology"/>
<evidence type="ECO:0000256" key="8">
    <source>
        <dbReference type="ARBA" id="ARBA00022989"/>
    </source>
</evidence>
<evidence type="ECO:0000256" key="11">
    <source>
        <dbReference type="ARBA" id="ARBA00023180"/>
    </source>
</evidence>
<dbReference type="InterPro" id="IPR022751">
    <property type="entry name" value="Alpha_mannosyltransferase"/>
</dbReference>
<dbReference type="EMBL" id="CP034456">
    <property type="protein sequence ID" value="QBM85395.1"/>
    <property type="molecule type" value="Genomic_DNA"/>
</dbReference>
<name>A0A4P6XFY0_9ASCO</name>
<dbReference type="PANTHER" id="PTHR31392">
    <property type="entry name" value="ALPHA-1,3-MANNOSYLTRANSFERASE MNN1-RELATED"/>
    <property type="match status" value="1"/>
</dbReference>
<dbReference type="AlphaFoldDB" id="A0A4P6XFY0"/>
<evidence type="ECO:0000313" key="12">
    <source>
        <dbReference type="EMBL" id="QBM85395.1"/>
    </source>
</evidence>
<protein>
    <submittedName>
        <fullName evidence="12">Mannosyltransferase putative</fullName>
    </submittedName>
</protein>